<dbReference type="AlphaFoldDB" id="A0A1C6SDJ1"/>
<keyword evidence="2" id="KW-1185">Reference proteome</keyword>
<accession>A0A1C6SDJ1</accession>
<sequence length="265" mass="27676">MAADSAKGAGSDGNGLAVLLEFSASDPSQSISSALGGSLPVPTVELDLIGVDYGREADLDRRAALVAAEVAATGAGRVALAASCAASPMLAPVARQLTRCGVSVTLAAAVDPRPVTDGHIRETLAQVADRFGVADGRTSAAGLDLAGPVEVVLGRIEAMLGDWVEGFLRSSDLDPETHELVRLDLVDRYLRWNSFLLAALDAPAQHLPCRVDVFLTDPSSDVVALFGPDTTVRRHRYPRRDSPALDRDDLLDDLRTALTAGVATG</sequence>
<evidence type="ECO:0000313" key="1">
    <source>
        <dbReference type="EMBL" id="SCL27463.1"/>
    </source>
</evidence>
<protein>
    <submittedName>
        <fullName evidence="1">Uncharacterized protein</fullName>
    </submittedName>
</protein>
<dbReference type="RefSeq" id="WP_091643122.1">
    <property type="nucleotide sequence ID" value="NZ_FMHW01000002.1"/>
</dbReference>
<reference evidence="2" key="1">
    <citation type="submission" date="2016-06" db="EMBL/GenBank/DDBJ databases">
        <authorList>
            <person name="Varghese N."/>
            <person name="Submissions Spin"/>
        </authorList>
    </citation>
    <scope>NUCLEOTIDE SEQUENCE [LARGE SCALE GENOMIC DNA]</scope>
    <source>
        <strain evidence="2">DSM 43817</strain>
    </source>
</reference>
<name>A0A1C6SDJ1_9ACTN</name>
<dbReference type="OrthoDB" id="9846259at2"/>
<evidence type="ECO:0000313" key="2">
    <source>
        <dbReference type="Proteomes" id="UP000198959"/>
    </source>
</evidence>
<dbReference type="EMBL" id="FMHW01000002">
    <property type="protein sequence ID" value="SCL27463.1"/>
    <property type="molecule type" value="Genomic_DNA"/>
</dbReference>
<gene>
    <name evidence="1" type="ORF">GA0074692_2354</name>
</gene>
<organism evidence="1 2">
    <name type="scientific">Micromonospora pallida</name>
    <dbReference type="NCBI Taxonomy" id="145854"/>
    <lineage>
        <taxon>Bacteria</taxon>
        <taxon>Bacillati</taxon>
        <taxon>Actinomycetota</taxon>
        <taxon>Actinomycetes</taxon>
        <taxon>Micromonosporales</taxon>
        <taxon>Micromonosporaceae</taxon>
        <taxon>Micromonospora</taxon>
    </lineage>
</organism>
<dbReference type="Proteomes" id="UP000198959">
    <property type="component" value="Unassembled WGS sequence"/>
</dbReference>
<proteinExistence type="predicted"/>